<name>A0A182MF61_9DIPT</name>
<dbReference type="EnsemblMetazoa" id="ACUA016809-RA">
    <property type="protein sequence ID" value="ACUA016809-PA"/>
    <property type="gene ID" value="ACUA016809"/>
</dbReference>
<dbReference type="VEuPathDB" id="VectorBase:ACUA016809"/>
<evidence type="ECO:0000256" key="1">
    <source>
        <dbReference type="SAM" id="MobiDB-lite"/>
    </source>
</evidence>
<protein>
    <submittedName>
        <fullName evidence="2">Uncharacterized protein</fullName>
    </submittedName>
</protein>
<evidence type="ECO:0000313" key="2">
    <source>
        <dbReference type="EnsemblMetazoa" id="ACUA016809-PA"/>
    </source>
</evidence>
<keyword evidence="3" id="KW-1185">Reference proteome</keyword>
<reference evidence="2" key="2">
    <citation type="submission" date="2020-05" db="UniProtKB">
        <authorList>
            <consortium name="EnsemblMetazoa"/>
        </authorList>
    </citation>
    <scope>IDENTIFICATION</scope>
    <source>
        <strain evidence="2">A-37</strain>
    </source>
</reference>
<dbReference type="AlphaFoldDB" id="A0A182MF61"/>
<accession>A0A182MF61</accession>
<dbReference type="EMBL" id="AXCM01008261">
    <property type="status" value="NOT_ANNOTATED_CDS"/>
    <property type="molecule type" value="Genomic_DNA"/>
</dbReference>
<dbReference type="Proteomes" id="UP000075883">
    <property type="component" value="Unassembled WGS sequence"/>
</dbReference>
<feature type="region of interest" description="Disordered" evidence="1">
    <location>
        <begin position="1"/>
        <end position="46"/>
    </location>
</feature>
<evidence type="ECO:0000313" key="3">
    <source>
        <dbReference type="Proteomes" id="UP000075883"/>
    </source>
</evidence>
<organism evidence="2 3">
    <name type="scientific">Anopheles culicifacies</name>
    <dbReference type="NCBI Taxonomy" id="139723"/>
    <lineage>
        <taxon>Eukaryota</taxon>
        <taxon>Metazoa</taxon>
        <taxon>Ecdysozoa</taxon>
        <taxon>Arthropoda</taxon>
        <taxon>Hexapoda</taxon>
        <taxon>Insecta</taxon>
        <taxon>Pterygota</taxon>
        <taxon>Neoptera</taxon>
        <taxon>Endopterygota</taxon>
        <taxon>Diptera</taxon>
        <taxon>Nematocera</taxon>
        <taxon>Culicoidea</taxon>
        <taxon>Culicidae</taxon>
        <taxon>Anophelinae</taxon>
        <taxon>Anopheles</taxon>
        <taxon>culicifacies species complex</taxon>
    </lineage>
</organism>
<proteinExistence type="predicted"/>
<sequence length="162" mass="17685">MSAPVGGRPNIMPPAPRGTEDGYSLRPHSNSSVGQGEAELKPGTVSSERSFKPLSYTVDHNFSPFALLESDRWIRTGGLILFALFQNYPTLLSISSTPSPSKTLEVVSEIRESTLWRIRQPSLMDGPESPQDSRLRSSAAAHVGRIKPPHAAQHHRRGEGFG</sequence>
<reference evidence="3" key="1">
    <citation type="submission" date="2013-09" db="EMBL/GenBank/DDBJ databases">
        <title>The Genome Sequence of Anopheles culicifacies species A.</title>
        <authorList>
            <consortium name="The Broad Institute Genomics Platform"/>
            <person name="Neafsey D.E."/>
            <person name="Besansky N."/>
            <person name="Howell P."/>
            <person name="Walton C."/>
            <person name="Young S.K."/>
            <person name="Zeng Q."/>
            <person name="Gargeya S."/>
            <person name="Fitzgerald M."/>
            <person name="Haas B."/>
            <person name="Abouelleil A."/>
            <person name="Allen A.W."/>
            <person name="Alvarado L."/>
            <person name="Arachchi H.M."/>
            <person name="Berlin A.M."/>
            <person name="Chapman S.B."/>
            <person name="Gainer-Dewar J."/>
            <person name="Goldberg J."/>
            <person name="Griggs A."/>
            <person name="Gujja S."/>
            <person name="Hansen M."/>
            <person name="Howarth C."/>
            <person name="Imamovic A."/>
            <person name="Ireland A."/>
            <person name="Larimer J."/>
            <person name="McCowan C."/>
            <person name="Murphy C."/>
            <person name="Pearson M."/>
            <person name="Poon T.W."/>
            <person name="Priest M."/>
            <person name="Roberts A."/>
            <person name="Saif S."/>
            <person name="Shea T."/>
            <person name="Sisk P."/>
            <person name="Sykes S."/>
            <person name="Wortman J."/>
            <person name="Nusbaum C."/>
            <person name="Birren B."/>
        </authorList>
    </citation>
    <scope>NUCLEOTIDE SEQUENCE [LARGE SCALE GENOMIC DNA]</scope>
    <source>
        <strain evidence="3">A-37</strain>
    </source>
</reference>